<evidence type="ECO:0000313" key="3">
    <source>
        <dbReference type="EMBL" id="MBD2721146.1"/>
    </source>
</evidence>
<dbReference type="Proteomes" id="UP000606003">
    <property type="component" value="Unassembled WGS sequence"/>
</dbReference>
<dbReference type="Pfam" id="PF21347">
    <property type="entry name" value="DUF3108_like"/>
    <property type="match status" value="1"/>
</dbReference>
<protein>
    <recommendedName>
        <fullName evidence="2">DUF3108 domain-containing protein</fullName>
    </recommendedName>
</protein>
<feature type="chain" id="PRO_5045203642" description="DUF3108 domain-containing protein" evidence="1">
    <location>
        <begin position="27"/>
        <end position="273"/>
    </location>
</feature>
<keyword evidence="4" id="KW-1185">Reference proteome</keyword>
<keyword evidence="1" id="KW-0732">Signal</keyword>
<dbReference type="Gene3D" id="2.40.360.20">
    <property type="match status" value="1"/>
</dbReference>
<dbReference type="InterPro" id="IPR049279">
    <property type="entry name" value="DUF3108-like"/>
</dbReference>
<feature type="domain" description="DUF3108" evidence="2">
    <location>
        <begin position="62"/>
        <end position="270"/>
    </location>
</feature>
<accession>A0ABR8JMB7</accession>
<evidence type="ECO:0000313" key="4">
    <source>
        <dbReference type="Proteomes" id="UP000606003"/>
    </source>
</evidence>
<proteinExistence type="predicted"/>
<name>A0ABR8JMB7_9BACT</name>
<evidence type="ECO:0000256" key="1">
    <source>
        <dbReference type="SAM" id="SignalP"/>
    </source>
</evidence>
<dbReference type="EMBL" id="JACXAC010000001">
    <property type="protein sequence ID" value="MBD2721146.1"/>
    <property type="molecule type" value="Genomic_DNA"/>
</dbReference>
<organism evidence="3 4">
    <name type="scientific">Hymenobacter armeniacus</name>
    <dbReference type="NCBI Taxonomy" id="2771358"/>
    <lineage>
        <taxon>Bacteria</taxon>
        <taxon>Pseudomonadati</taxon>
        <taxon>Bacteroidota</taxon>
        <taxon>Cytophagia</taxon>
        <taxon>Cytophagales</taxon>
        <taxon>Hymenobacteraceae</taxon>
        <taxon>Hymenobacter</taxon>
    </lineage>
</organism>
<comment type="caution">
    <text evidence="3">The sequence shown here is derived from an EMBL/GenBank/DDBJ whole genome shotgun (WGS) entry which is preliminary data.</text>
</comment>
<evidence type="ECO:0000259" key="2">
    <source>
        <dbReference type="Pfam" id="PF21347"/>
    </source>
</evidence>
<sequence length="273" mass="29839">MHYPIPRAPRVVACLLLNLLAVPGPAQPSRDSVQAPSSADLSLLSFQKVSAASCAHPFGLREGQNLEYQLLDAKGKSTGTWRYRVVKISTDSTSKKKKTLVSTTVRLKSGLYDLSNHVQQQQDVTFFCRRDTTFTDGLAEINYDGLKSFRERLKNYTGTPLAWPNNPTVGSSLPDGGVVVQVSSPSVAIAKVSTTVRDRKVKAAPTPVTVPAGTFRCYVVESQRELATAARADLVLKSAGRQVDYYDPTVGLVKTEYYDKGGKLTYSKVLLKH</sequence>
<gene>
    <name evidence="3" type="ORF">IC234_03330</name>
</gene>
<feature type="signal peptide" evidence="1">
    <location>
        <begin position="1"/>
        <end position="26"/>
    </location>
</feature>
<reference evidence="3 4" key="1">
    <citation type="submission" date="2020-09" db="EMBL/GenBank/DDBJ databases">
        <authorList>
            <person name="Kim M.K."/>
        </authorList>
    </citation>
    <scope>NUCLEOTIDE SEQUENCE [LARGE SCALE GENOMIC DNA]</scope>
    <source>
        <strain evidence="3 4">BT189</strain>
    </source>
</reference>
<dbReference type="RefSeq" id="WP_190922405.1">
    <property type="nucleotide sequence ID" value="NZ_JACXAC010000001.1"/>
</dbReference>